<comment type="caution">
    <text evidence="6">The sequence shown here is derived from an EMBL/GenBank/DDBJ whole genome shotgun (WGS) entry which is preliminary data.</text>
</comment>
<evidence type="ECO:0000256" key="2">
    <source>
        <dbReference type="ARBA" id="ARBA00022475"/>
    </source>
</evidence>
<dbReference type="InterPro" id="IPR009722">
    <property type="entry name" value="YjiK/CarP"/>
</dbReference>
<name>A0A836B4P5_9CHLO</name>
<feature type="region of interest" description="Disordered" evidence="4">
    <location>
        <begin position="257"/>
        <end position="286"/>
    </location>
</feature>
<feature type="chain" id="PRO_5032607932" evidence="5">
    <location>
        <begin position="28"/>
        <end position="286"/>
    </location>
</feature>
<keyword evidence="7" id="KW-1185">Reference proteome</keyword>
<evidence type="ECO:0000256" key="3">
    <source>
        <dbReference type="ARBA" id="ARBA00023136"/>
    </source>
</evidence>
<gene>
    <name evidence="6" type="ORF">HYH02_007667</name>
</gene>
<keyword evidence="5" id="KW-0732">Signal</keyword>
<dbReference type="OrthoDB" id="539415at2759"/>
<evidence type="ECO:0000256" key="4">
    <source>
        <dbReference type="SAM" id="MobiDB-lite"/>
    </source>
</evidence>
<evidence type="ECO:0000256" key="1">
    <source>
        <dbReference type="ARBA" id="ARBA00004236"/>
    </source>
</evidence>
<evidence type="ECO:0000313" key="7">
    <source>
        <dbReference type="Proteomes" id="UP000613740"/>
    </source>
</evidence>
<dbReference type="AlphaFoldDB" id="A0A836B4P5"/>
<protein>
    <submittedName>
        <fullName evidence="6">Uncharacterized protein</fullName>
    </submittedName>
</protein>
<feature type="signal peptide" evidence="5">
    <location>
        <begin position="1"/>
        <end position="27"/>
    </location>
</feature>
<dbReference type="Proteomes" id="UP000613740">
    <property type="component" value="Unassembled WGS sequence"/>
</dbReference>
<dbReference type="GO" id="GO:0005886">
    <property type="term" value="C:plasma membrane"/>
    <property type="evidence" value="ECO:0007669"/>
    <property type="project" value="UniProtKB-SubCell"/>
</dbReference>
<keyword evidence="3" id="KW-0472">Membrane</keyword>
<sequence length="286" mass="29883">MSTHSNPRIPAALGLHALLLAAAAVIASTTSTTSTISPVRVAAVAGWPADLTSFLLCASNQPLQGVRDDASGLSADPAGGWWLVSNHPLAALRYGPDMTQLQQVVALPGVQDPEAITWLGPGRLAVSEEMRDVVLVDTPPPPTTPAAGATAAAASAGVLVGRAEQYDLPPGVPRQTPQYTGSLRVPVPRQPNKGFEGLAYSAAAQAYYLAQEDTPQLVYELKPNGTYRVLFDASGLGLRDLSELSCYRPDCSQLLVMSQTTQPDTPHPRPAAPDPAAAAPATRQPE</sequence>
<dbReference type="SUPFAM" id="SSF50956">
    <property type="entry name" value="Thermostable phytase (3-phytase)"/>
    <property type="match status" value="1"/>
</dbReference>
<keyword evidence="2" id="KW-1003">Cell membrane</keyword>
<feature type="compositionally biased region" description="Low complexity" evidence="4">
    <location>
        <begin position="274"/>
        <end position="286"/>
    </location>
</feature>
<accession>A0A836B4P5</accession>
<dbReference type="Pfam" id="PF06977">
    <property type="entry name" value="SdiA-regulated"/>
    <property type="match status" value="2"/>
</dbReference>
<evidence type="ECO:0000256" key="5">
    <source>
        <dbReference type="SAM" id="SignalP"/>
    </source>
</evidence>
<reference evidence="6" key="1">
    <citation type="journal article" date="2020" name="bioRxiv">
        <title>Comparative genomics of Chlamydomonas.</title>
        <authorList>
            <person name="Craig R.J."/>
            <person name="Hasan A.R."/>
            <person name="Ness R.W."/>
            <person name="Keightley P.D."/>
        </authorList>
    </citation>
    <scope>NUCLEOTIDE SEQUENCE</scope>
    <source>
        <strain evidence="6">CCAP 11/173</strain>
    </source>
</reference>
<organism evidence="6 7">
    <name type="scientific">Chlamydomonas schloesseri</name>
    <dbReference type="NCBI Taxonomy" id="2026947"/>
    <lineage>
        <taxon>Eukaryota</taxon>
        <taxon>Viridiplantae</taxon>
        <taxon>Chlorophyta</taxon>
        <taxon>core chlorophytes</taxon>
        <taxon>Chlorophyceae</taxon>
        <taxon>CS clade</taxon>
        <taxon>Chlamydomonadales</taxon>
        <taxon>Chlamydomonadaceae</taxon>
        <taxon>Chlamydomonas</taxon>
    </lineage>
</organism>
<dbReference type="EMBL" id="JAEHOD010000022">
    <property type="protein sequence ID" value="KAG2447338.1"/>
    <property type="molecule type" value="Genomic_DNA"/>
</dbReference>
<comment type="subcellular location">
    <subcellularLocation>
        <location evidence="1">Cell membrane</location>
    </subcellularLocation>
</comment>
<proteinExistence type="predicted"/>
<evidence type="ECO:0000313" key="6">
    <source>
        <dbReference type="EMBL" id="KAG2447338.1"/>
    </source>
</evidence>